<reference evidence="3" key="1">
    <citation type="journal article" date="2011" name="Nat. Biotechnol.">
        <title>The genomic sequence of the Chinese hamster ovary (CHO)-K1 cell line.</title>
        <authorList>
            <person name="Xu X."/>
            <person name="Nagarajan H."/>
            <person name="Lewis N.E."/>
            <person name="Pan S."/>
            <person name="Cai Z."/>
            <person name="Liu X."/>
            <person name="Chen W."/>
            <person name="Xie M."/>
            <person name="Wang W."/>
            <person name="Hammond S."/>
            <person name="Andersen M.R."/>
            <person name="Neff N."/>
            <person name="Passarelli B."/>
            <person name="Koh W."/>
            <person name="Fan H.C."/>
            <person name="Wang J."/>
            <person name="Gui Y."/>
            <person name="Lee K.H."/>
            <person name="Betenbaugh M.J."/>
            <person name="Quake S.R."/>
            <person name="Famili I."/>
            <person name="Palsson B.O."/>
            <person name="Wang J."/>
        </authorList>
    </citation>
    <scope>NUCLEOTIDE SEQUENCE [LARGE SCALE GENOMIC DNA]</scope>
    <source>
        <strain evidence="3">CHO K1 cell line</strain>
    </source>
</reference>
<dbReference type="Proteomes" id="UP000001075">
    <property type="component" value="Unassembled WGS sequence"/>
</dbReference>
<evidence type="ECO:0000313" key="3">
    <source>
        <dbReference type="Proteomes" id="UP000001075"/>
    </source>
</evidence>
<feature type="compositionally biased region" description="Basic and acidic residues" evidence="1">
    <location>
        <begin position="51"/>
        <end position="61"/>
    </location>
</feature>
<dbReference type="EMBL" id="JH002744">
    <property type="protein sequence ID" value="EGW14290.1"/>
    <property type="molecule type" value="Genomic_DNA"/>
</dbReference>
<proteinExistence type="predicted"/>
<dbReference type="InParanoid" id="G3IHA4"/>
<feature type="region of interest" description="Disordered" evidence="1">
    <location>
        <begin position="20"/>
        <end position="70"/>
    </location>
</feature>
<organism evidence="2 3">
    <name type="scientific">Cricetulus griseus</name>
    <name type="common">Chinese hamster</name>
    <name type="synonym">Cricetulus barabensis griseus</name>
    <dbReference type="NCBI Taxonomy" id="10029"/>
    <lineage>
        <taxon>Eukaryota</taxon>
        <taxon>Metazoa</taxon>
        <taxon>Chordata</taxon>
        <taxon>Craniata</taxon>
        <taxon>Vertebrata</taxon>
        <taxon>Euteleostomi</taxon>
        <taxon>Mammalia</taxon>
        <taxon>Eutheria</taxon>
        <taxon>Euarchontoglires</taxon>
        <taxon>Glires</taxon>
        <taxon>Rodentia</taxon>
        <taxon>Myomorpha</taxon>
        <taxon>Muroidea</taxon>
        <taxon>Cricetidae</taxon>
        <taxon>Cricetinae</taxon>
        <taxon>Cricetulus</taxon>
    </lineage>
</organism>
<dbReference type="GlyGen" id="G3IHA4">
    <property type="glycosylation" value="1 site"/>
</dbReference>
<protein>
    <submittedName>
        <fullName evidence="2">Uncharacterized protein</fullName>
    </submittedName>
</protein>
<evidence type="ECO:0000313" key="2">
    <source>
        <dbReference type="EMBL" id="EGW14290.1"/>
    </source>
</evidence>
<name>G3IHA4_CRIGR</name>
<accession>G3IHA4</accession>
<dbReference type="AlphaFoldDB" id="G3IHA4"/>
<gene>
    <name evidence="2" type="ORF">I79_023192</name>
</gene>
<sequence>MDQHVVCIHTVEDVLTQLLPSHLGPERRPRVGARGNAAGTPGRLQVGDPRLPPREQEERTRFAFRRPLAC</sequence>
<evidence type="ECO:0000256" key="1">
    <source>
        <dbReference type="SAM" id="MobiDB-lite"/>
    </source>
</evidence>